<accession>A0AAV3TZC8</accession>
<dbReference type="AlphaFoldDB" id="A0AAV3TZC8"/>
<gene>
    <name evidence="2" type="ORF">GCM10025791_09930</name>
</gene>
<sequence length="65" mass="7319">MKDIAPKQILALLVTQLRKTQRQIGLHNGTAPLGQKASEKSKAMGEPHQNHVWQLGHQPPHPHQY</sequence>
<proteinExistence type="predicted"/>
<feature type="region of interest" description="Disordered" evidence="1">
    <location>
        <begin position="25"/>
        <end position="65"/>
    </location>
</feature>
<name>A0AAV3TZC8_9ALTE</name>
<comment type="caution">
    <text evidence="2">The sequence shown here is derived from an EMBL/GenBank/DDBJ whole genome shotgun (WGS) entry which is preliminary data.</text>
</comment>
<dbReference type="EMBL" id="BAABLX010000007">
    <property type="protein sequence ID" value="GAA4934844.1"/>
    <property type="molecule type" value="Genomic_DNA"/>
</dbReference>
<evidence type="ECO:0000313" key="3">
    <source>
        <dbReference type="Proteomes" id="UP001409585"/>
    </source>
</evidence>
<feature type="compositionally biased region" description="Basic and acidic residues" evidence="1">
    <location>
        <begin position="37"/>
        <end position="49"/>
    </location>
</feature>
<keyword evidence="3" id="KW-1185">Reference proteome</keyword>
<organism evidence="2 3">
    <name type="scientific">Halioxenophilus aromaticivorans</name>
    <dbReference type="NCBI Taxonomy" id="1306992"/>
    <lineage>
        <taxon>Bacteria</taxon>
        <taxon>Pseudomonadati</taxon>
        <taxon>Pseudomonadota</taxon>
        <taxon>Gammaproteobacteria</taxon>
        <taxon>Alteromonadales</taxon>
        <taxon>Alteromonadaceae</taxon>
        <taxon>Halioxenophilus</taxon>
    </lineage>
</organism>
<evidence type="ECO:0000256" key="1">
    <source>
        <dbReference type="SAM" id="MobiDB-lite"/>
    </source>
</evidence>
<protein>
    <submittedName>
        <fullName evidence="2">Uncharacterized protein</fullName>
    </submittedName>
</protein>
<reference evidence="3" key="1">
    <citation type="journal article" date="2019" name="Int. J. Syst. Evol. Microbiol.">
        <title>The Global Catalogue of Microorganisms (GCM) 10K type strain sequencing project: providing services to taxonomists for standard genome sequencing and annotation.</title>
        <authorList>
            <consortium name="The Broad Institute Genomics Platform"/>
            <consortium name="The Broad Institute Genome Sequencing Center for Infectious Disease"/>
            <person name="Wu L."/>
            <person name="Ma J."/>
        </authorList>
    </citation>
    <scope>NUCLEOTIDE SEQUENCE [LARGE SCALE GENOMIC DNA]</scope>
    <source>
        <strain evidence="3">JCM 19134</strain>
    </source>
</reference>
<dbReference type="Proteomes" id="UP001409585">
    <property type="component" value="Unassembled WGS sequence"/>
</dbReference>
<evidence type="ECO:0000313" key="2">
    <source>
        <dbReference type="EMBL" id="GAA4934844.1"/>
    </source>
</evidence>